<dbReference type="InterPro" id="IPR050772">
    <property type="entry name" value="Hydratase-Decarb/MhpD_sf"/>
</dbReference>
<sequence>MDKQQITQAAEVLFEAERQRREVERVSLEHPSMDVADAYTVMEALIARKEDVGQKVVGYKLGYTSKAMQEQMGVDDPIYGLLFDYMMMKNGEDLVFEQLIHPKLEAEIAFVMKKDLQGPGVTREDVLEATDYVTPILEVVDSRYLNYKFKMVDVIADNNSGARVIASQSKFQVRDVNLPEAKVVLKQNGSVVQTGSGTDVMGHPADAIVWLANYLSEHGRKIQAGDFIISGGMTRAIDLALHDHIEADFGSLGIVEFKIV</sequence>
<dbReference type="PANTHER" id="PTHR30143:SF0">
    <property type="entry name" value="2-KETO-4-PENTENOATE HYDRATASE"/>
    <property type="match status" value="1"/>
</dbReference>
<evidence type="ECO:0000256" key="1">
    <source>
        <dbReference type="ARBA" id="ARBA00023239"/>
    </source>
</evidence>
<feature type="domain" description="Fumarylacetoacetase-like C-terminal" evidence="2">
    <location>
        <begin position="101"/>
        <end position="259"/>
    </location>
</feature>
<dbReference type="PANTHER" id="PTHR30143">
    <property type="entry name" value="ACID HYDRATASE"/>
    <property type="match status" value="1"/>
</dbReference>
<dbReference type="Proteomes" id="UP001519343">
    <property type="component" value="Unassembled WGS sequence"/>
</dbReference>
<dbReference type="Pfam" id="PF01557">
    <property type="entry name" value="FAA_hydrolase"/>
    <property type="match status" value="1"/>
</dbReference>
<dbReference type="EMBL" id="JAGGKT010000002">
    <property type="protein sequence ID" value="MBP1931040.1"/>
    <property type="molecule type" value="Genomic_DNA"/>
</dbReference>
<dbReference type="SUPFAM" id="SSF56529">
    <property type="entry name" value="FAH"/>
    <property type="match status" value="1"/>
</dbReference>
<dbReference type="RefSeq" id="WP_209809139.1">
    <property type="nucleotide sequence ID" value="NZ_JAGGKT010000002.1"/>
</dbReference>
<protein>
    <submittedName>
        <fullName evidence="3">2-oxo-3-hexenedioate decarboxylase</fullName>
        <ecNumber evidence="3">4.1.1.77</ecNumber>
    </submittedName>
</protein>
<proteinExistence type="predicted"/>
<dbReference type="InterPro" id="IPR011234">
    <property type="entry name" value="Fumarylacetoacetase-like_C"/>
</dbReference>
<gene>
    <name evidence="3" type="ORF">J2Z37_001037</name>
</gene>
<dbReference type="GO" id="GO:0047437">
    <property type="term" value="F:4-oxalocrotonate decarboxylase activity"/>
    <property type="evidence" value="ECO:0007669"/>
    <property type="project" value="UniProtKB-EC"/>
</dbReference>
<dbReference type="Gene3D" id="3.90.850.10">
    <property type="entry name" value="Fumarylacetoacetase-like, C-terminal domain"/>
    <property type="match status" value="1"/>
</dbReference>
<dbReference type="InterPro" id="IPR036663">
    <property type="entry name" value="Fumarylacetoacetase_C_sf"/>
</dbReference>
<comment type="caution">
    <text evidence="3">The sequence shown here is derived from an EMBL/GenBank/DDBJ whole genome shotgun (WGS) entry which is preliminary data.</text>
</comment>
<reference evidence="3 4" key="1">
    <citation type="submission" date="2021-03" db="EMBL/GenBank/DDBJ databases">
        <title>Genomic Encyclopedia of Type Strains, Phase IV (KMG-IV): sequencing the most valuable type-strain genomes for metagenomic binning, comparative biology and taxonomic classification.</title>
        <authorList>
            <person name="Goeker M."/>
        </authorList>
    </citation>
    <scope>NUCLEOTIDE SEQUENCE [LARGE SCALE GENOMIC DNA]</scope>
    <source>
        <strain evidence="3 4">DSM 24738</strain>
    </source>
</reference>
<dbReference type="EC" id="4.1.1.77" evidence="3"/>
<evidence type="ECO:0000313" key="4">
    <source>
        <dbReference type="Proteomes" id="UP001519343"/>
    </source>
</evidence>
<accession>A0ABS4GL95</accession>
<name>A0ABS4GL95_9BACL</name>
<evidence type="ECO:0000259" key="2">
    <source>
        <dbReference type="Pfam" id="PF01557"/>
    </source>
</evidence>
<evidence type="ECO:0000313" key="3">
    <source>
        <dbReference type="EMBL" id="MBP1931040.1"/>
    </source>
</evidence>
<keyword evidence="4" id="KW-1185">Reference proteome</keyword>
<organism evidence="3 4">
    <name type="scientific">Ammoniphilus resinae</name>
    <dbReference type="NCBI Taxonomy" id="861532"/>
    <lineage>
        <taxon>Bacteria</taxon>
        <taxon>Bacillati</taxon>
        <taxon>Bacillota</taxon>
        <taxon>Bacilli</taxon>
        <taxon>Bacillales</taxon>
        <taxon>Paenibacillaceae</taxon>
        <taxon>Aneurinibacillus group</taxon>
        <taxon>Ammoniphilus</taxon>
    </lineage>
</organism>
<keyword evidence="1 3" id="KW-0456">Lyase</keyword>